<evidence type="ECO:0000313" key="1">
    <source>
        <dbReference type="EMBL" id="KAK3946988.1"/>
    </source>
</evidence>
<evidence type="ECO:0000313" key="2">
    <source>
        <dbReference type="Proteomes" id="UP001303222"/>
    </source>
</evidence>
<reference evidence="1" key="1">
    <citation type="journal article" date="2023" name="Mol. Phylogenet. Evol.">
        <title>Genome-scale phylogeny and comparative genomics of the fungal order Sordariales.</title>
        <authorList>
            <person name="Hensen N."/>
            <person name="Bonometti L."/>
            <person name="Westerberg I."/>
            <person name="Brannstrom I.O."/>
            <person name="Guillou S."/>
            <person name="Cros-Aarteil S."/>
            <person name="Calhoun S."/>
            <person name="Haridas S."/>
            <person name="Kuo A."/>
            <person name="Mondo S."/>
            <person name="Pangilinan J."/>
            <person name="Riley R."/>
            <person name="LaButti K."/>
            <person name="Andreopoulos B."/>
            <person name="Lipzen A."/>
            <person name="Chen C."/>
            <person name="Yan M."/>
            <person name="Daum C."/>
            <person name="Ng V."/>
            <person name="Clum A."/>
            <person name="Steindorff A."/>
            <person name="Ohm R.A."/>
            <person name="Martin F."/>
            <person name="Silar P."/>
            <person name="Natvig D.O."/>
            <person name="Lalanne C."/>
            <person name="Gautier V."/>
            <person name="Ament-Velasquez S.L."/>
            <person name="Kruys A."/>
            <person name="Hutchinson M.I."/>
            <person name="Powell A.J."/>
            <person name="Barry K."/>
            <person name="Miller A.N."/>
            <person name="Grigoriev I.V."/>
            <person name="Debuchy R."/>
            <person name="Gladieux P."/>
            <person name="Hiltunen Thoren M."/>
            <person name="Johannesson H."/>
        </authorList>
    </citation>
    <scope>NUCLEOTIDE SEQUENCE</scope>
    <source>
        <strain evidence="1">CBS 626.80</strain>
    </source>
</reference>
<sequence length="73" mass="8034">MPLLVNIHWLPRALLTATEDHRQLPGSRRPDDQHCITHAPTSSVVVCFHPRLSPNMSGLEVLSVASSIISIVD</sequence>
<proteinExistence type="predicted"/>
<accession>A0AAN6NMX5</accession>
<comment type="caution">
    <text evidence="1">The sequence shown here is derived from an EMBL/GenBank/DDBJ whole genome shotgun (WGS) entry which is preliminary data.</text>
</comment>
<dbReference type="Proteomes" id="UP001303222">
    <property type="component" value="Unassembled WGS sequence"/>
</dbReference>
<organism evidence="1 2">
    <name type="scientific">Pseudoneurospora amorphoporcata</name>
    <dbReference type="NCBI Taxonomy" id="241081"/>
    <lineage>
        <taxon>Eukaryota</taxon>
        <taxon>Fungi</taxon>
        <taxon>Dikarya</taxon>
        <taxon>Ascomycota</taxon>
        <taxon>Pezizomycotina</taxon>
        <taxon>Sordariomycetes</taxon>
        <taxon>Sordariomycetidae</taxon>
        <taxon>Sordariales</taxon>
        <taxon>Sordariaceae</taxon>
        <taxon>Pseudoneurospora</taxon>
    </lineage>
</organism>
<dbReference type="AlphaFoldDB" id="A0AAN6NMX5"/>
<keyword evidence="2" id="KW-1185">Reference proteome</keyword>
<reference evidence="1" key="2">
    <citation type="submission" date="2023-06" db="EMBL/GenBank/DDBJ databases">
        <authorList>
            <consortium name="Lawrence Berkeley National Laboratory"/>
            <person name="Mondo S.J."/>
            <person name="Hensen N."/>
            <person name="Bonometti L."/>
            <person name="Westerberg I."/>
            <person name="Brannstrom I.O."/>
            <person name="Guillou S."/>
            <person name="Cros-Aarteil S."/>
            <person name="Calhoun S."/>
            <person name="Haridas S."/>
            <person name="Kuo A."/>
            <person name="Pangilinan J."/>
            <person name="Riley R."/>
            <person name="Labutti K."/>
            <person name="Andreopoulos B."/>
            <person name="Lipzen A."/>
            <person name="Chen C."/>
            <person name="Yanf M."/>
            <person name="Daum C."/>
            <person name="Ng V."/>
            <person name="Clum A."/>
            <person name="Steindorff A."/>
            <person name="Ohm R."/>
            <person name="Martin F."/>
            <person name="Silar P."/>
            <person name="Natvig D."/>
            <person name="Lalanne C."/>
            <person name="Gautier V."/>
            <person name="Ament-Velasquez S.L."/>
            <person name="Kruys A."/>
            <person name="Hutchinson M.I."/>
            <person name="Powell A.J."/>
            <person name="Barry K."/>
            <person name="Miller A.N."/>
            <person name="Grigoriev I.V."/>
            <person name="Debuchy R."/>
            <person name="Gladieux P."/>
            <person name="Thoren M.H."/>
            <person name="Johannesson H."/>
        </authorList>
    </citation>
    <scope>NUCLEOTIDE SEQUENCE</scope>
    <source>
        <strain evidence="1">CBS 626.80</strain>
    </source>
</reference>
<name>A0AAN6NMX5_9PEZI</name>
<dbReference type="EMBL" id="MU859453">
    <property type="protein sequence ID" value="KAK3946988.1"/>
    <property type="molecule type" value="Genomic_DNA"/>
</dbReference>
<gene>
    <name evidence="1" type="ORF">QBC32DRAFT_355971</name>
</gene>
<feature type="non-terminal residue" evidence="1">
    <location>
        <position position="73"/>
    </location>
</feature>
<protein>
    <submittedName>
        <fullName evidence="1">Uncharacterized protein</fullName>
    </submittedName>
</protein>